<evidence type="ECO:0000313" key="2">
    <source>
        <dbReference type="Proteomes" id="UP000270190"/>
    </source>
</evidence>
<evidence type="ECO:0000313" key="1">
    <source>
        <dbReference type="EMBL" id="SPP29773.1"/>
    </source>
</evidence>
<reference evidence="2" key="1">
    <citation type="submission" date="2018-04" db="EMBL/GenBank/DDBJ databases">
        <authorList>
            <person name="Illikoud N."/>
        </authorList>
    </citation>
    <scope>NUCLEOTIDE SEQUENCE [LARGE SCALE GENOMIC DNA]</scope>
</reference>
<dbReference type="AlphaFoldDB" id="A0A2X0QNP2"/>
<gene>
    <name evidence="1" type="ORF">BTBSAS_60076</name>
</gene>
<protein>
    <submittedName>
        <fullName evidence="1">Uncharacterized protein</fullName>
    </submittedName>
</protein>
<proteinExistence type="predicted"/>
<dbReference type="Proteomes" id="UP000270190">
    <property type="component" value="Unassembled WGS sequence"/>
</dbReference>
<accession>A0A2X0QNP2</accession>
<dbReference type="EMBL" id="OUNC01000056">
    <property type="protein sequence ID" value="SPP29773.1"/>
    <property type="molecule type" value="Genomic_DNA"/>
</dbReference>
<sequence>MSLTYPHLSPVDIFNYSFHSILTYPHVNNKWSASKIECQA</sequence>
<name>A0A2X0QNP2_BROTH</name>
<organism evidence="1 2">
    <name type="scientific">Brochothrix thermosphacta</name>
    <name type="common">Microbacterium thermosphactum</name>
    <dbReference type="NCBI Taxonomy" id="2756"/>
    <lineage>
        <taxon>Bacteria</taxon>
        <taxon>Bacillati</taxon>
        <taxon>Bacillota</taxon>
        <taxon>Bacilli</taxon>
        <taxon>Bacillales</taxon>
        <taxon>Listeriaceae</taxon>
        <taxon>Brochothrix</taxon>
    </lineage>
</organism>